<dbReference type="InterPro" id="IPR000055">
    <property type="entry name" value="Restrct_endonuc_typeI_TRD"/>
</dbReference>
<comment type="similarity">
    <text evidence="1">Belongs to the type-I restriction system S methylase family.</text>
</comment>
<dbReference type="EMBL" id="QEKW01000009">
    <property type="protein sequence ID" value="PVZ08246.1"/>
    <property type="molecule type" value="Genomic_DNA"/>
</dbReference>
<protein>
    <submittedName>
        <fullName evidence="5">Type I restriction enzyme S subunit</fullName>
    </submittedName>
</protein>
<evidence type="ECO:0000256" key="1">
    <source>
        <dbReference type="ARBA" id="ARBA00010923"/>
    </source>
</evidence>
<dbReference type="Proteomes" id="UP000245639">
    <property type="component" value="Unassembled WGS sequence"/>
</dbReference>
<evidence type="ECO:0000259" key="4">
    <source>
        <dbReference type="Pfam" id="PF01420"/>
    </source>
</evidence>
<accession>A0A2U1F7U4</accession>
<dbReference type="Gene3D" id="3.90.220.20">
    <property type="entry name" value="DNA methylase specificity domains"/>
    <property type="match status" value="2"/>
</dbReference>
<feature type="domain" description="Type I restriction modification DNA specificity" evidence="4">
    <location>
        <begin position="13"/>
        <end position="140"/>
    </location>
</feature>
<sequence length="373" mass="42217">MVPFLDAVEDVSAGNRKIPRAEFSEYGRHPVVDQGQKLIAGYTDSADLLARTNGPIIVFGDHTRAFKYVDFPFAMGADGVKLLRCRDEFYPKFVYHYLRSYDLPSAGYSRHFKFLKRIDVPKPPLVEQHRIASILDKVDAIRSWRSKALHHLDLLERSIFHELVGDDDWRSVTTARRGKNSAGWEWVPLNRVARMATGHTPDRTRQGYWDGDIPWVSLPKIRELDGRMAVDVEPKVTEAGIANSSAVVLPAGTVCFSRTASVGFVTKLGRPMATSQDFHNWTPGDSLDSDYLMAALRFSRLHLLSASDGSIHRTIYQRVAERFHILLPPLEVQRDFAARKQRVDIERSNAQRSLAAIEEMLRSLQSRAFGGEL</sequence>
<dbReference type="PANTHER" id="PTHR30408:SF12">
    <property type="entry name" value="TYPE I RESTRICTION ENZYME MJAVIII SPECIFICITY SUBUNIT"/>
    <property type="match status" value="1"/>
</dbReference>
<dbReference type="AlphaFoldDB" id="A0A2U1F7U4"/>
<name>A0A2U1F7U4_9PSEU</name>
<keyword evidence="3" id="KW-0238">DNA-binding</keyword>
<dbReference type="GO" id="GO:0003677">
    <property type="term" value="F:DNA binding"/>
    <property type="evidence" value="ECO:0007669"/>
    <property type="project" value="UniProtKB-KW"/>
</dbReference>
<keyword evidence="2" id="KW-0680">Restriction system</keyword>
<comment type="caution">
    <text evidence="5">The sequence shown here is derived from an EMBL/GenBank/DDBJ whole genome shotgun (WGS) entry which is preliminary data.</text>
</comment>
<dbReference type="InterPro" id="IPR052021">
    <property type="entry name" value="Type-I_RS_S_subunit"/>
</dbReference>
<dbReference type="InterPro" id="IPR044946">
    <property type="entry name" value="Restrct_endonuc_typeI_TRD_sf"/>
</dbReference>
<dbReference type="PANTHER" id="PTHR30408">
    <property type="entry name" value="TYPE-1 RESTRICTION ENZYME ECOKI SPECIFICITY PROTEIN"/>
    <property type="match status" value="1"/>
</dbReference>
<proteinExistence type="inferred from homology"/>
<evidence type="ECO:0000256" key="2">
    <source>
        <dbReference type="ARBA" id="ARBA00022747"/>
    </source>
</evidence>
<gene>
    <name evidence="5" type="ORF">C8D89_109129</name>
</gene>
<evidence type="ECO:0000256" key="3">
    <source>
        <dbReference type="ARBA" id="ARBA00023125"/>
    </source>
</evidence>
<reference evidence="5 6" key="1">
    <citation type="submission" date="2018-04" db="EMBL/GenBank/DDBJ databases">
        <title>Genomic Encyclopedia of Type Strains, Phase IV (KMG-IV): sequencing the most valuable type-strain genomes for metagenomic binning, comparative biology and taxonomic classification.</title>
        <authorList>
            <person name="Goeker M."/>
        </authorList>
    </citation>
    <scope>NUCLEOTIDE SEQUENCE [LARGE SCALE GENOMIC DNA]</scope>
    <source>
        <strain evidence="5 6">DSM 45771</strain>
    </source>
</reference>
<evidence type="ECO:0000313" key="6">
    <source>
        <dbReference type="Proteomes" id="UP000245639"/>
    </source>
</evidence>
<dbReference type="SUPFAM" id="SSF116734">
    <property type="entry name" value="DNA methylase specificity domain"/>
    <property type="match status" value="2"/>
</dbReference>
<dbReference type="GO" id="GO:0009307">
    <property type="term" value="P:DNA restriction-modification system"/>
    <property type="evidence" value="ECO:0007669"/>
    <property type="project" value="UniProtKB-KW"/>
</dbReference>
<feature type="domain" description="Type I restriction modification DNA specificity" evidence="4">
    <location>
        <begin position="183"/>
        <end position="345"/>
    </location>
</feature>
<organism evidence="5 6">
    <name type="scientific">Actinomycetospora cinnamomea</name>
    <dbReference type="NCBI Taxonomy" id="663609"/>
    <lineage>
        <taxon>Bacteria</taxon>
        <taxon>Bacillati</taxon>
        <taxon>Actinomycetota</taxon>
        <taxon>Actinomycetes</taxon>
        <taxon>Pseudonocardiales</taxon>
        <taxon>Pseudonocardiaceae</taxon>
        <taxon>Actinomycetospora</taxon>
    </lineage>
</organism>
<dbReference type="Pfam" id="PF01420">
    <property type="entry name" value="Methylase_S"/>
    <property type="match status" value="2"/>
</dbReference>
<keyword evidence="6" id="KW-1185">Reference proteome</keyword>
<evidence type="ECO:0000313" key="5">
    <source>
        <dbReference type="EMBL" id="PVZ08246.1"/>
    </source>
</evidence>